<feature type="domain" description="ZZ-type" evidence="31">
    <location>
        <begin position="1422"/>
        <end position="1472"/>
    </location>
</feature>
<evidence type="ECO:0000256" key="22">
    <source>
        <dbReference type="ARBA" id="ARBA00047411"/>
    </source>
</evidence>
<dbReference type="InterPro" id="IPR036427">
    <property type="entry name" value="Bromodomain-like_sf"/>
</dbReference>
<dbReference type="PRINTS" id="PR00503">
    <property type="entry name" value="BROMODOMAIN"/>
</dbReference>
<feature type="coiled-coil region" evidence="27">
    <location>
        <begin position="1970"/>
        <end position="1997"/>
    </location>
</feature>
<keyword evidence="27" id="KW-0175">Coiled coil</keyword>
<feature type="compositionally biased region" description="Low complexity" evidence="28">
    <location>
        <begin position="98"/>
        <end position="117"/>
    </location>
</feature>
<evidence type="ECO:0000256" key="7">
    <source>
        <dbReference type="ARBA" id="ARBA00022553"/>
    </source>
</evidence>
<dbReference type="InterPro" id="IPR000433">
    <property type="entry name" value="Znf_ZZ"/>
</dbReference>
<dbReference type="InterPro" id="IPR001487">
    <property type="entry name" value="Bromodomain"/>
</dbReference>
<dbReference type="SUPFAM" id="SSF57850">
    <property type="entry name" value="RING/U-box"/>
    <property type="match status" value="1"/>
</dbReference>
<dbReference type="Gene3D" id="1.20.1020.10">
    <property type="entry name" value="TAZ domain"/>
    <property type="match status" value="2"/>
</dbReference>
<dbReference type="InterPro" id="IPR003101">
    <property type="entry name" value="KIX_dom"/>
</dbReference>
<keyword evidence="16" id="KW-0805">Transcription regulation</keyword>
<keyword evidence="18" id="KW-0010">Activator</keyword>
<keyword evidence="17 24" id="KW-0103">Bromodomain</keyword>
<dbReference type="PROSITE" id="PS50135">
    <property type="entry name" value="ZF_ZZ_2"/>
    <property type="match status" value="1"/>
</dbReference>
<evidence type="ECO:0000256" key="27">
    <source>
        <dbReference type="SAM" id="Coils"/>
    </source>
</evidence>
<evidence type="ECO:0000313" key="34">
    <source>
        <dbReference type="EMBL" id="CAH3039154.1"/>
    </source>
</evidence>
<keyword evidence="12 25" id="KW-0862">Zinc</keyword>
<dbReference type="Gene3D" id="3.30.60.90">
    <property type="match status" value="1"/>
</dbReference>
<evidence type="ECO:0000256" key="1">
    <source>
        <dbReference type="ARBA" id="ARBA00004123"/>
    </source>
</evidence>
<feature type="compositionally biased region" description="Polar residues" evidence="28">
    <location>
        <begin position="2033"/>
        <end position="2076"/>
    </location>
</feature>
<feature type="region of interest" description="Disordered" evidence="28">
    <location>
        <begin position="1"/>
        <end position="27"/>
    </location>
</feature>
<dbReference type="InterPro" id="IPR056484">
    <property type="entry name" value="PHD_P300"/>
</dbReference>
<dbReference type="InterPro" id="IPR036529">
    <property type="entry name" value="KIX_dom_sf"/>
</dbReference>
<keyword evidence="20" id="KW-0539">Nucleus</keyword>
<evidence type="ECO:0000256" key="23">
    <source>
        <dbReference type="ARBA" id="ARBA00048017"/>
    </source>
</evidence>
<dbReference type="InterPro" id="IPR013083">
    <property type="entry name" value="Znf_RING/FYVE/PHD"/>
</dbReference>
<accession>A0ABN8N1C4</accession>
<dbReference type="PROSITE" id="PS50134">
    <property type="entry name" value="ZF_TAZ"/>
    <property type="match status" value="2"/>
</dbReference>
<evidence type="ECO:0000256" key="15">
    <source>
        <dbReference type="ARBA" id="ARBA00022990"/>
    </source>
</evidence>
<dbReference type="SUPFAM" id="SSF47370">
    <property type="entry name" value="Bromodomain"/>
    <property type="match status" value="1"/>
</dbReference>
<dbReference type="Pfam" id="PF00439">
    <property type="entry name" value="Bromodomain"/>
    <property type="match status" value="1"/>
</dbReference>
<feature type="region of interest" description="Disordered" evidence="28">
    <location>
        <begin position="593"/>
        <end position="779"/>
    </location>
</feature>
<feature type="compositionally biased region" description="Polar residues" evidence="28">
    <location>
        <begin position="678"/>
        <end position="715"/>
    </location>
</feature>
<dbReference type="Pfam" id="PF02135">
    <property type="entry name" value="zf-TAZ"/>
    <property type="match status" value="2"/>
</dbReference>
<dbReference type="Gene3D" id="1.10.246.20">
    <property type="entry name" value="Coactivator CBP, KIX domain"/>
    <property type="match status" value="1"/>
</dbReference>
<dbReference type="InterPro" id="IPR010303">
    <property type="entry name" value="RING_CBP-p300"/>
</dbReference>
<dbReference type="PROSITE" id="PS50952">
    <property type="entry name" value="KIX"/>
    <property type="match status" value="1"/>
</dbReference>
<evidence type="ECO:0000259" key="30">
    <source>
        <dbReference type="PROSITE" id="PS50134"/>
    </source>
</evidence>
<evidence type="ECO:0000256" key="20">
    <source>
        <dbReference type="ARBA" id="ARBA00023242"/>
    </source>
</evidence>
<evidence type="ECO:0000256" key="10">
    <source>
        <dbReference type="ARBA" id="ARBA00022737"/>
    </source>
</evidence>
<dbReference type="EC" id="2.3.1.48" evidence="3"/>
<evidence type="ECO:0000256" key="28">
    <source>
        <dbReference type="SAM" id="MobiDB-lite"/>
    </source>
</evidence>
<dbReference type="Gene3D" id="1.20.920.10">
    <property type="entry name" value="Bromodomain-like"/>
    <property type="match status" value="1"/>
</dbReference>
<dbReference type="SMART" id="SM01250">
    <property type="entry name" value="KAT11"/>
    <property type="match status" value="1"/>
</dbReference>
<evidence type="ECO:0000256" key="26">
    <source>
        <dbReference type="PROSITE-ProRule" id="PRU00228"/>
    </source>
</evidence>
<evidence type="ECO:0000256" key="4">
    <source>
        <dbReference type="ARBA" id="ARBA00022481"/>
    </source>
</evidence>
<evidence type="ECO:0000256" key="5">
    <source>
        <dbReference type="ARBA" id="ARBA00022490"/>
    </source>
</evidence>
<feature type="region of interest" description="Disordered" evidence="28">
    <location>
        <begin position="1277"/>
        <end position="1337"/>
    </location>
</feature>
<feature type="compositionally biased region" description="Low complexity" evidence="28">
    <location>
        <begin position="1732"/>
        <end position="1751"/>
    </location>
</feature>
<evidence type="ECO:0000256" key="11">
    <source>
        <dbReference type="ARBA" id="ARBA00022771"/>
    </source>
</evidence>
<keyword evidence="5" id="KW-0963">Cytoplasm</keyword>
<dbReference type="InterPro" id="IPR043145">
    <property type="entry name" value="Znf_ZZ_sf"/>
</dbReference>
<feature type="compositionally biased region" description="Polar residues" evidence="28">
    <location>
        <begin position="2013"/>
        <end position="2026"/>
    </location>
</feature>
<keyword evidence="15" id="KW-0007">Acetylation</keyword>
<evidence type="ECO:0000256" key="16">
    <source>
        <dbReference type="ARBA" id="ARBA00023015"/>
    </source>
</evidence>
<evidence type="ECO:0000259" key="33">
    <source>
        <dbReference type="PROSITE" id="PS51727"/>
    </source>
</evidence>
<feature type="domain" description="KIX" evidence="32">
    <location>
        <begin position="457"/>
        <end position="538"/>
    </location>
</feature>
<evidence type="ECO:0000256" key="17">
    <source>
        <dbReference type="ARBA" id="ARBA00023117"/>
    </source>
</evidence>
<feature type="compositionally biased region" description="Basic residues" evidence="28">
    <location>
        <begin position="1307"/>
        <end position="1329"/>
    </location>
</feature>
<keyword evidence="35" id="KW-1185">Reference proteome</keyword>
<comment type="catalytic activity">
    <reaction evidence="23">
        <text>L-lysyl-[protein] + acetyl-CoA = N(6)-acetyl-L-lysyl-[protein] + CoA + H(+)</text>
        <dbReference type="Rhea" id="RHEA:45948"/>
        <dbReference type="Rhea" id="RHEA-COMP:9752"/>
        <dbReference type="Rhea" id="RHEA-COMP:10731"/>
        <dbReference type="ChEBI" id="CHEBI:15378"/>
        <dbReference type="ChEBI" id="CHEBI:29969"/>
        <dbReference type="ChEBI" id="CHEBI:57287"/>
        <dbReference type="ChEBI" id="CHEBI:57288"/>
        <dbReference type="ChEBI" id="CHEBI:61930"/>
        <dbReference type="EC" id="2.3.1.48"/>
    </reaction>
</comment>
<dbReference type="SUPFAM" id="SSF69125">
    <property type="entry name" value="Nuclear receptor coactivator interlocking domain"/>
    <property type="match status" value="1"/>
</dbReference>
<dbReference type="InterPro" id="IPR000197">
    <property type="entry name" value="Znf_TAZ"/>
</dbReference>
<dbReference type="Proteomes" id="UP001159405">
    <property type="component" value="Unassembled WGS sequence"/>
</dbReference>
<evidence type="ECO:0000259" key="31">
    <source>
        <dbReference type="PROSITE" id="PS50135"/>
    </source>
</evidence>
<dbReference type="Pfam" id="PF23570">
    <property type="entry name" value="PHD_P300"/>
    <property type="match status" value="1"/>
</dbReference>
<feature type="zinc finger region" description="TAZ-type" evidence="25">
    <location>
        <begin position="293"/>
        <end position="381"/>
    </location>
</feature>
<keyword evidence="14" id="KW-0156">Chromatin regulator</keyword>
<reference evidence="34 35" key="1">
    <citation type="submission" date="2022-05" db="EMBL/GenBank/DDBJ databases">
        <authorList>
            <consortium name="Genoscope - CEA"/>
            <person name="William W."/>
        </authorList>
    </citation>
    <scope>NUCLEOTIDE SEQUENCE [LARGE SCALE GENOMIC DNA]</scope>
</reference>
<evidence type="ECO:0000256" key="25">
    <source>
        <dbReference type="PROSITE-ProRule" id="PRU00203"/>
    </source>
</evidence>
<dbReference type="EMBL" id="CALNXK010000007">
    <property type="protein sequence ID" value="CAH3039154.1"/>
    <property type="molecule type" value="Genomic_DNA"/>
</dbReference>
<feature type="compositionally biased region" description="Polar residues" evidence="28">
    <location>
        <begin position="640"/>
        <end position="669"/>
    </location>
</feature>
<feature type="compositionally biased region" description="Polar residues" evidence="28">
    <location>
        <begin position="751"/>
        <end position="761"/>
    </location>
</feature>
<keyword evidence="21" id="KW-0012">Acyltransferase</keyword>
<feature type="compositionally biased region" description="Pro residues" evidence="28">
    <location>
        <begin position="1602"/>
        <end position="1614"/>
    </location>
</feature>
<protein>
    <recommendedName>
        <fullName evidence="3">histone acetyltransferase</fullName>
        <ecNumber evidence="3">2.3.1.48</ecNumber>
    </recommendedName>
</protein>
<evidence type="ECO:0000256" key="19">
    <source>
        <dbReference type="ARBA" id="ARBA00023163"/>
    </source>
</evidence>
<dbReference type="InterPro" id="IPR038547">
    <property type="entry name" value="RING_CBP-p300_sf"/>
</dbReference>
<comment type="subcellular location">
    <subcellularLocation>
        <location evidence="2">Cytoplasm</location>
    </subcellularLocation>
    <subcellularLocation>
        <location evidence="1">Nucleus</location>
    </subcellularLocation>
</comment>
<evidence type="ECO:0000256" key="21">
    <source>
        <dbReference type="ARBA" id="ARBA00023315"/>
    </source>
</evidence>
<feature type="domain" description="TAZ-type" evidence="30">
    <location>
        <begin position="1489"/>
        <end position="1570"/>
    </location>
</feature>
<comment type="caution">
    <text evidence="34">The sequence shown here is derived from an EMBL/GenBank/DDBJ whole genome shotgun (WGS) entry which is preliminary data.</text>
</comment>
<name>A0ABN8N1C4_9CNID</name>
<dbReference type="SMART" id="SM00297">
    <property type="entry name" value="BROMO"/>
    <property type="match status" value="1"/>
</dbReference>
<keyword evidence="4" id="KW-0488">Methylation</keyword>
<dbReference type="SMART" id="SM00551">
    <property type="entry name" value="ZnF_TAZ"/>
    <property type="match status" value="2"/>
</dbReference>
<feature type="region of interest" description="Disordered" evidence="28">
    <location>
        <begin position="1594"/>
        <end position="1646"/>
    </location>
</feature>
<feature type="region of interest" description="Disordered" evidence="28">
    <location>
        <begin position="1855"/>
        <end position="1887"/>
    </location>
</feature>
<evidence type="ECO:0000256" key="14">
    <source>
        <dbReference type="ARBA" id="ARBA00022853"/>
    </source>
</evidence>
<evidence type="ECO:0000259" key="29">
    <source>
        <dbReference type="PROSITE" id="PS50014"/>
    </source>
</evidence>
<feature type="domain" description="CBP/p300-type HAT" evidence="33">
    <location>
        <begin position="1046"/>
        <end position="1420"/>
    </location>
</feature>
<dbReference type="Pfam" id="PF00569">
    <property type="entry name" value="ZZ"/>
    <property type="match status" value="1"/>
</dbReference>
<dbReference type="PANTHER" id="PTHR13808">
    <property type="entry name" value="CBP/P300-RELATED"/>
    <property type="match status" value="1"/>
</dbReference>
<feature type="compositionally biased region" description="Polar residues" evidence="28">
    <location>
        <begin position="602"/>
        <end position="622"/>
    </location>
</feature>
<dbReference type="PROSITE" id="PS50014">
    <property type="entry name" value="BROMODOMAIN_2"/>
    <property type="match status" value="1"/>
</dbReference>
<evidence type="ECO:0000256" key="9">
    <source>
        <dbReference type="ARBA" id="ARBA00022723"/>
    </source>
</evidence>
<feature type="domain" description="Bromo" evidence="29">
    <location>
        <begin position="826"/>
        <end position="898"/>
    </location>
</feature>
<keyword evidence="19" id="KW-0804">Transcription</keyword>
<feature type="compositionally biased region" description="Pro residues" evidence="28">
    <location>
        <begin position="1633"/>
        <end position="1646"/>
    </location>
</feature>
<feature type="compositionally biased region" description="Low complexity" evidence="28">
    <location>
        <begin position="1286"/>
        <end position="1306"/>
    </location>
</feature>
<keyword evidence="6" id="KW-1017">Isopeptide bond</keyword>
<evidence type="ECO:0000259" key="32">
    <source>
        <dbReference type="PROSITE" id="PS50952"/>
    </source>
</evidence>
<dbReference type="PANTHER" id="PTHR13808:SF1">
    <property type="entry name" value="HISTONE ACETYLTRANSFERASE"/>
    <property type="match status" value="1"/>
</dbReference>
<comment type="catalytic activity">
    <reaction evidence="22">
        <text>(S)-lactoyl-CoA + L-lysyl-[protein] = N(6)-[(S)-lactoyl]-L-lysyl-[protein] + CoA + H(+)</text>
        <dbReference type="Rhea" id="RHEA:61996"/>
        <dbReference type="Rhea" id="RHEA-COMP:9752"/>
        <dbReference type="Rhea" id="RHEA-COMP:19466"/>
        <dbReference type="ChEBI" id="CHEBI:15378"/>
        <dbReference type="ChEBI" id="CHEBI:29969"/>
        <dbReference type="ChEBI" id="CHEBI:57287"/>
        <dbReference type="ChEBI" id="CHEBI:231527"/>
        <dbReference type="ChEBI" id="CHEBI:231528"/>
    </reaction>
    <physiologicalReaction direction="left-to-right" evidence="22">
        <dbReference type="Rhea" id="RHEA:61997"/>
    </physiologicalReaction>
</comment>
<evidence type="ECO:0000256" key="2">
    <source>
        <dbReference type="ARBA" id="ARBA00004496"/>
    </source>
</evidence>
<evidence type="ECO:0000256" key="24">
    <source>
        <dbReference type="PROSITE-ProRule" id="PRU00035"/>
    </source>
</evidence>
<feature type="region of interest" description="Disordered" evidence="28">
    <location>
        <begin position="269"/>
        <end position="294"/>
    </location>
</feature>
<feature type="compositionally biased region" description="Polar residues" evidence="28">
    <location>
        <begin position="1707"/>
        <end position="1724"/>
    </location>
</feature>
<feature type="zinc finger region" description="TAZ-type" evidence="25">
    <location>
        <begin position="1489"/>
        <end position="1570"/>
    </location>
</feature>
<dbReference type="PROSITE" id="PS01357">
    <property type="entry name" value="ZF_ZZ_1"/>
    <property type="match status" value="1"/>
</dbReference>
<dbReference type="Pfam" id="PF08214">
    <property type="entry name" value="HAT_KAT11"/>
    <property type="match status" value="1"/>
</dbReference>
<evidence type="ECO:0000256" key="3">
    <source>
        <dbReference type="ARBA" id="ARBA00013184"/>
    </source>
</evidence>
<feature type="region of interest" description="Disordered" evidence="28">
    <location>
        <begin position="98"/>
        <end position="167"/>
    </location>
</feature>
<keyword evidence="11 26" id="KW-0863">Zinc-finger</keyword>
<feature type="domain" description="TAZ-type" evidence="30">
    <location>
        <begin position="293"/>
        <end position="381"/>
    </location>
</feature>
<dbReference type="SUPFAM" id="SSF57933">
    <property type="entry name" value="TAZ domain"/>
    <property type="match status" value="2"/>
</dbReference>
<dbReference type="InterPro" id="IPR013178">
    <property type="entry name" value="Histone_AcTrfase_Rtt109/CBP"/>
</dbReference>
<evidence type="ECO:0000313" key="35">
    <source>
        <dbReference type="Proteomes" id="UP001159405"/>
    </source>
</evidence>
<dbReference type="InterPro" id="IPR035898">
    <property type="entry name" value="TAZ_dom_sf"/>
</dbReference>
<dbReference type="Gene3D" id="2.10.110.40">
    <property type="match status" value="1"/>
</dbReference>
<dbReference type="SMART" id="SM00291">
    <property type="entry name" value="ZnF_ZZ"/>
    <property type="match status" value="1"/>
</dbReference>
<gene>
    <name evidence="34" type="ORF">PLOB_00043003</name>
</gene>
<dbReference type="SUPFAM" id="SSF47040">
    <property type="entry name" value="Kix domain of CBP (creb binding protein)"/>
    <property type="match status" value="1"/>
</dbReference>
<dbReference type="Pfam" id="PF06001">
    <property type="entry name" value="RING_CBP-p300"/>
    <property type="match status" value="1"/>
</dbReference>
<dbReference type="CDD" id="cd15802">
    <property type="entry name" value="RING_CBP-p300"/>
    <property type="match status" value="1"/>
</dbReference>
<feature type="compositionally biased region" description="Low complexity" evidence="28">
    <location>
        <begin position="1615"/>
        <end position="1632"/>
    </location>
</feature>
<evidence type="ECO:0000256" key="18">
    <source>
        <dbReference type="ARBA" id="ARBA00023159"/>
    </source>
</evidence>
<dbReference type="CDD" id="cd20910">
    <property type="entry name" value="NCBD_CREBBP-p300_like"/>
    <property type="match status" value="1"/>
</dbReference>
<feature type="compositionally biased region" description="Low complexity" evidence="28">
    <location>
        <begin position="130"/>
        <end position="166"/>
    </location>
</feature>
<feature type="region of interest" description="Disordered" evidence="28">
    <location>
        <begin position="2135"/>
        <end position="2173"/>
    </location>
</feature>
<dbReference type="InterPro" id="IPR031162">
    <property type="entry name" value="CBP_P300_HAT"/>
</dbReference>
<proteinExistence type="predicted"/>
<keyword evidence="9 25" id="KW-0479">Metal-binding</keyword>
<dbReference type="PROSITE" id="PS51727">
    <property type="entry name" value="CBP_P300_HAT"/>
    <property type="match status" value="1"/>
</dbReference>
<evidence type="ECO:0000256" key="6">
    <source>
        <dbReference type="ARBA" id="ARBA00022499"/>
    </source>
</evidence>
<dbReference type="PROSITE" id="PS00633">
    <property type="entry name" value="BROMODOMAIN_1"/>
    <property type="match status" value="1"/>
</dbReference>
<sequence length="2173" mass="241562">MAEQLVDGPPNKRQKIGPPDTPTDNAEFNWKFMEDLDASLPDELVGPGMIPNSDGLTNGETADVASSSSTLQQMLQSNVSLSSGASCTLNSSTISTTVTVSSPNSPSLTTLTSVNSPAVNNSMSSPPQMPVSTSGTPTPATPLTSSSDLHLGSVGLSPAPSSSPLSTINSALQNKARGDARMQVGAQYGNNSLDMNLLGNSNAMIGSMNGPSSGSQSIALNTMARGSGAPFPRANMNLTNSGTNQYHNSLPQLQQDQLANNFVNHLGINGSPEQSRVSLGQPGSGLAQPPTADPEKRRLIQQQLVLLLHAHKCQRREQQAQNGAVKPCNLPHCRTMKNVLNHMTTCTAGKTCQVAHCASSRQIISHWKNCLRQDCPVCLPLKHASDNRRAGVTGNVQGMERAYEALGLTLRNGEPRLQQFATNSMMRSDSALGLSADNRSFGETPATATSSTGSGNRGPKEWHQHVTPDLRNHLVHKLVTAIFPTPVHDPAALRDRRMGNLVSYARKVEGDMYETANSREEYYHLLAEKIYKIQKELEEKRQRRLHQQMRVNPIVGGQVSFAQFNGDVANSQIPTAAAAAQAQAAAVAAAQQHRQPSFDVSPATTMQSQNNPAQVSSMTSPPLQGHMSPRLQMAVPSPAGPQTQTTKQQVPNQMSPSGQMMTPPHSQGKTPPRESGKNLGNVNTQEHSPASQGDLSNSSGYVSATESKPTLQSQMAIIKTEPATPPPPSQPQGGQIKSQDSGPSSVPARSPAQSGTNTPQMKQEPHPSPAAPTCSIQSAASAASTSLSSSSSSIPAPGTTRYPLKKVFLPEELRQALVPTLENLYKQEPESLPFRQPVDPKLLGCLDYFEIVRHPMDLSTIKRKLDAGQYNNPWEYCDDVWLMFDNAWLYNRKTSRVYKYCTKLSEVFEQEIDPVMKSLGYCCGRKYIFNPQVLCCYGKHLCTIPRDASYWTYQNRFHYCERCFDEIPGDSVNLGEDPTLMQSSVPKQDFNKNKNDHLDMEPFVDCMDCGRKVHQICVRHHDYIWPQGYQCDGCLKRRGMKRKENRFTAKKLPTTKLGDLIEKRVNNFLIKENYPGNVTIRVVSSCDKQVDVKAGMKSRYDGGTFPDSFPYRAKAMFAFEEIDGVDVCFFGMHVQEYGSECPQPNTRRVYISYLDSVHFFQPRHLRTSIYHEILIGYLEHVGQQGYQMAHIWACPPSEGDDYIFHCHPVEQKIPKHKRLVEWYKKMLDLAVKDHVVIEYKDILRQANDDGLKTAKELPYFDGDFWPNALEDSIKELDQEEEERKTAAAAAAAETASKEGTPGSKNKGSNKRSNNKKGTKSKASNRKNPKKPNGSVNGLCDLSQRLYSTMEKHREVFFVIQLNGRKTPETSDPDGLMSCDIMDGRDAFLTLAREKHYEFSSLRRAVFSTMAMLVELHNQGQDRFVYTCNICRRPVETRYHCNECDDYDLCVPCYNEKGHKRKMEKLELDLDVDQQQEQGGEKERPQLSAQEERRLKIQRCIQSLVHATHCRDPACQLASCAKMKRVVEHTKTCKRKTGGGCRICQELIHLCCYHAKHCLERECVVPFCRHIKLKLRQQQTQQRLAQSQTLRRRMAMMQRQSMQPPPQMPGQPMPPNMAGAGNMGQSHPALQHPQQPPPYQPPAMPQKPVMNGPPPRAVEAAQKIAQAATMQAMPMGMQGRNVSLPQQGFAQQQPPNMGPSRPMAPPSMRQQNPALMQPNMGQNLAQGMPPQGMLPQNMPQAMQQPIPQQMQPTTGAPSNPGMNQATYEWFQKQQINHPNAMMPGVQQQFPQMQPGQQGVPSVVPQQNRPNVPLPLQQLLQTLKSPSSPQQQAKVFQILKQHPQLMQALVKQRQYGQQQQQQQQQGMPPGMQQGMQQSMQQNMQQGMQQGMQQPMQPNIQQAMQHNIQGMQQQALQQNVPQGMQGMQQAMQNPMQQGMHPGMPSGVSQNMQHAMQNPMQQMPIVSQATVSQQQQWLRILQQQQQQQQQAQQQQQQQQNMFQQPQVSPFSQMNAMRRGQVQSQLTNSQAGMVHPHNGQTQSSLPQHFQAKQPQFASHLMSPQSANPMSPQQGIHPSQSPRPVMSPQPHTTGASPRQQPTMSPHPQQTTLTSPRPIPSPHQAATPQMDSQLMDKPLFSTARISLPPIQTQTDPDLSIGQEDSPLTPQDQLTKYVENL</sequence>
<feature type="region of interest" description="Disordered" evidence="28">
    <location>
        <begin position="1686"/>
        <end position="1756"/>
    </location>
</feature>
<keyword evidence="13" id="KW-0832">Ubl conjugation</keyword>
<feature type="compositionally biased region" description="Polar residues" evidence="28">
    <location>
        <begin position="2083"/>
        <end position="2108"/>
    </location>
</feature>
<dbReference type="InterPro" id="IPR009110">
    <property type="entry name" value="Nuc_rcpt_coact"/>
</dbReference>
<organism evidence="34 35">
    <name type="scientific">Porites lobata</name>
    <dbReference type="NCBI Taxonomy" id="104759"/>
    <lineage>
        <taxon>Eukaryota</taxon>
        <taxon>Metazoa</taxon>
        <taxon>Cnidaria</taxon>
        <taxon>Anthozoa</taxon>
        <taxon>Hexacorallia</taxon>
        <taxon>Scleractinia</taxon>
        <taxon>Fungiina</taxon>
        <taxon>Poritidae</taxon>
        <taxon>Porites</taxon>
    </lineage>
</organism>
<keyword evidence="8" id="KW-0808">Transferase</keyword>
<keyword evidence="10" id="KW-0677">Repeat</keyword>
<feature type="region of interest" description="Disordered" evidence="28">
    <location>
        <begin position="2013"/>
        <end position="2122"/>
    </location>
</feature>
<dbReference type="Pfam" id="PF02172">
    <property type="entry name" value="KIX"/>
    <property type="match status" value="1"/>
</dbReference>
<dbReference type="CDD" id="cd05495">
    <property type="entry name" value="Bromo_cbp_like"/>
    <property type="match status" value="1"/>
</dbReference>
<evidence type="ECO:0000256" key="12">
    <source>
        <dbReference type="ARBA" id="ARBA00022833"/>
    </source>
</evidence>
<evidence type="ECO:0000256" key="13">
    <source>
        <dbReference type="ARBA" id="ARBA00022843"/>
    </source>
</evidence>
<keyword evidence="7" id="KW-0597">Phosphoprotein</keyword>
<dbReference type="Gene3D" id="3.30.40.10">
    <property type="entry name" value="Zinc/RING finger domain, C3HC4 (zinc finger)"/>
    <property type="match status" value="1"/>
</dbReference>
<dbReference type="CDD" id="cd02337">
    <property type="entry name" value="ZZ_CBP"/>
    <property type="match status" value="1"/>
</dbReference>
<evidence type="ECO:0000256" key="8">
    <source>
        <dbReference type="ARBA" id="ARBA00022679"/>
    </source>
</evidence>
<dbReference type="InterPro" id="IPR018359">
    <property type="entry name" value="Bromodomain_CS"/>
</dbReference>
<feature type="region of interest" description="Disordered" evidence="28">
    <location>
        <begin position="435"/>
        <end position="462"/>
    </location>
</feature>